<comment type="caution">
    <text evidence="1">The sequence shown here is derived from an EMBL/GenBank/DDBJ whole genome shotgun (WGS) entry which is preliminary data.</text>
</comment>
<dbReference type="Proteomes" id="UP000608890">
    <property type="component" value="Unassembled WGS sequence"/>
</dbReference>
<name>A0A917WSI3_9ACTN</name>
<sequence>MADFNLTLVWADKPNTANGHTVIACTENQGTIWYYSGAAGRGWTMIAVTLHAREADGWQRFRVDRRAAATDVAAWLDAIAGEATS</sequence>
<reference evidence="1" key="1">
    <citation type="journal article" date="2014" name="Int. J. Syst. Evol. Microbiol.">
        <title>Complete genome sequence of Corynebacterium casei LMG S-19264T (=DSM 44701T), isolated from a smear-ripened cheese.</title>
        <authorList>
            <consortium name="US DOE Joint Genome Institute (JGI-PGF)"/>
            <person name="Walter F."/>
            <person name="Albersmeier A."/>
            <person name="Kalinowski J."/>
            <person name="Ruckert C."/>
        </authorList>
    </citation>
    <scope>NUCLEOTIDE SEQUENCE</scope>
    <source>
        <strain evidence="1">CGMCC 4.7312</strain>
    </source>
</reference>
<protein>
    <submittedName>
        <fullName evidence="1">Uncharacterized protein</fullName>
    </submittedName>
</protein>
<evidence type="ECO:0000313" key="2">
    <source>
        <dbReference type="Proteomes" id="UP000608890"/>
    </source>
</evidence>
<reference evidence="1" key="2">
    <citation type="submission" date="2020-09" db="EMBL/GenBank/DDBJ databases">
        <authorList>
            <person name="Sun Q."/>
            <person name="Zhou Y."/>
        </authorList>
    </citation>
    <scope>NUCLEOTIDE SEQUENCE</scope>
    <source>
        <strain evidence="1">CGMCC 4.7312</strain>
    </source>
</reference>
<dbReference type="RefSeq" id="WP_189041109.1">
    <property type="nucleotide sequence ID" value="NZ_BMNB01000003.1"/>
</dbReference>
<dbReference type="AlphaFoldDB" id="A0A917WSI3"/>
<evidence type="ECO:0000313" key="1">
    <source>
        <dbReference type="EMBL" id="GGM27741.1"/>
    </source>
</evidence>
<organism evidence="1 2">
    <name type="scientific">Micromonospora sonchi</name>
    <dbReference type="NCBI Taxonomy" id="1763543"/>
    <lineage>
        <taxon>Bacteria</taxon>
        <taxon>Bacillati</taxon>
        <taxon>Actinomycetota</taxon>
        <taxon>Actinomycetes</taxon>
        <taxon>Micromonosporales</taxon>
        <taxon>Micromonosporaceae</taxon>
        <taxon>Micromonospora</taxon>
    </lineage>
</organism>
<accession>A0A917WSI3</accession>
<proteinExistence type="predicted"/>
<keyword evidence="2" id="KW-1185">Reference proteome</keyword>
<gene>
    <name evidence="1" type="ORF">GCM10011608_10690</name>
</gene>
<dbReference type="EMBL" id="BMNB01000003">
    <property type="protein sequence ID" value="GGM27741.1"/>
    <property type="molecule type" value="Genomic_DNA"/>
</dbReference>